<evidence type="ECO:0000256" key="10">
    <source>
        <dbReference type="ARBA" id="ARBA00023295"/>
    </source>
</evidence>
<proteinExistence type="inferred from homology"/>
<keyword evidence="7" id="KW-0234">DNA repair</keyword>
<dbReference type="PANTHER" id="PTHR22993:SF9">
    <property type="entry name" value="FORMAMIDOPYRIMIDINE-DNA GLYCOSYLASE"/>
    <property type="match status" value="1"/>
</dbReference>
<dbReference type="PROSITE" id="PS51068">
    <property type="entry name" value="FPG_CAT"/>
    <property type="match status" value="1"/>
</dbReference>
<dbReference type="GO" id="GO:0140078">
    <property type="term" value="F:class I DNA-(apurinic or apyrimidinic site) endonuclease activity"/>
    <property type="evidence" value="ECO:0007669"/>
    <property type="project" value="UniProtKB-EC"/>
</dbReference>
<evidence type="ECO:0000256" key="1">
    <source>
        <dbReference type="ARBA" id="ARBA00001668"/>
    </source>
</evidence>
<keyword evidence="6" id="KW-0238">DNA-binding</keyword>
<dbReference type="Gene3D" id="1.10.8.50">
    <property type="match status" value="1"/>
</dbReference>
<comment type="caution">
    <text evidence="13">The sequence shown here is derived from an EMBL/GenBank/DDBJ whole genome shotgun (WGS) entry which is preliminary data.</text>
</comment>
<dbReference type="InterPro" id="IPR012319">
    <property type="entry name" value="FPG_cat"/>
</dbReference>
<keyword evidence="4" id="KW-0227">DNA damage</keyword>
<dbReference type="Pfam" id="PF06831">
    <property type="entry name" value="H2TH"/>
    <property type="match status" value="1"/>
</dbReference>
<keyword evidence="8 13" id="KW-0456">Lyase</keyword>
<reference evidence="13" key="1">
    <citation type="submission" date="2023-07" db="EMBL/GenBank/DDBJ databases">
        <title>Genomic Encyclopedia of Type Strains, Phase IV (KMG-IV): sequencing the most valuable type-strain genomes for metagenomic binning, comparative biology and taxonomic classification.</title>
        <authorList>
            <person name="Goeker M."/>
        </authorList>
    </citation>
    <scope>NUCLEOTIDE SEQUENCE</scope>
    <source>
        <strain evidence="13">DSM 24202</strain>
    </source>
</reference>
<dbReference type="SMART" id="SM00898">
    <property type="entry name" value="Fapy_DNA_glyco"/>
    <property type="match status" value="1"/>
</dbReference>
<gene>
    <name evidence="13" type="ORF">J3R75_003064</name>
</gene>
<evidence type="ECO:0000313" key="14">
    <source>
        <dbReference type="Proteomes" id="UP001238163"/>
    </source>
</evidence>
<keyword evidence="14" id="KW-1185">Reference proteome</keyword>
<keyword evidence="5 13" id="KW-0378">Hydrolase</keyword>
<dbReference type="Proteomes" id="UP001238163">
    <property type="component" value="Unassembled WGS sequence"/>
</dbReference>
<sequence>MPELPEVETVRRHLAGALIGTSIASAESCGKLRRGTGSDELDAFCRQRRIIAVRRRAKYLLMLFAEGDGLIIHLGMTGYFVLAANPDDSCGAKHVRARWVLTDGRVLRFCDPRRFGQIRLCPGRYFRRWPAALAALGPEPLSSQFNAAWLFAASRGRRCPIKALIMDQQQVVGVGNIYASEALFRAGIAPQSPAQNLDEEQCGRLARAIRKVLREAIAAGGTTISDFRTLDGSEGGFAVKLRVYPIFLTFAPFLRLGRHNKIFTSPP</sequence>
<dbReference type="SUPFAM" id="SSF46946">
    <property type="entry name" value="S13-like H2TH domain"/>
    <property type="match status" value="1"/>
</dbReference>
<evidence type="ECO:0000256" key="2">
    <source>
        <dbReference type="ARBA" id="ARBA00009409"/>
    </source>
</evidence>
<dbReference type="InterPro" id="IPR015886">
    <property type="entry name" value="H2TH_FPG"/>
</dbReference>
<dbReference type="SUPFAM" id="SSF81624">
    <property type="entry name" value="N-terminal domain of MutM-like DNA repair proteins"/>
    <property type="match status" value="1"/>
</dbReference>
<evidence type="ECO:0000256" key="5">
    <source>
        <dbReference type="ARBA" id="ARBA00022801"/>
    </source>
</evidence>
<evidence type="ECO:0000256" key="7">
    <source>
        <dbReference type="ARBA" id="ARBA00023204"/>
    </source>
</evidence>
<comment type="catalytic activity">
    <reaction evidence="11">
        <text>2'-deoxyribonucleotide-(2'-deoxyribose 5'-phosphate)-2'-deoxyribonucleotide-DNA = a 3'-end 2'-deoxyribonucleotide-(2,3-dehydro-2,3-deoxyribose 5'-phosphate)-DNA + a 5'-end 5'-phospho-2'-deoxyribonucleoside-DNA + H(+)</text>
        <dbReference type="Rhea" id="RHEA:66592"/>
        <dbReference type="Rhea" id="RHEA-COMP:13180"/>
        <dbReference type="Rhea" id="RHEA-COMP:16897"/>
        <dbReference type="Rhea" id="RHEA-COMP:17067"/>
        <dbReference type="ChEBI" id="CHEBI:15378"/>
        <dbReference type="ChEBI" id="CHEBI:136412"/>
        <dbReference type="ChEBI" id="CHEBI:157695"/>
        <dbReference type="ChEBI" id="CHEBI:167181"/>
        <dbReference type="EC" id="4.2.99.18"/>
    </reaction>
</comment>
<evidence type="ECO:0000259" key="12">
    <source>
        <dbReference type="PROSITE" id="PS51068"/>
    </source>
</evidence>
<dbReference type="GO" id="GO:0003684">
    <property type="term" value="F:damaged DNA binding"/>
    <property type="evidence" value="ECO:0007669"/>
    <property type="project" value="InterPro"/>
</dbReference>
<feature type="domain" description="Formamidopyrimidine-DNA glycosylase catalytic" evidence="12">
    <location>
        <begin position="2"/>
        <end position="116"/>
    </location>
</feature>
<comment type="catalytic activity">
    <reaction evidence="1">
        <text>Hydrolysis of DNA containing ring-opened 7-methylguanine residues, releasing 2,6-diamino-4-hydroxy-5-(N-methyl)formamidopyrimidine.</text>
        <dbReference type="EC" id="3.2.2.23"/>
    </reaction>
</comment>
<evidence type="ECO:0000256" key="11">
    <source>
        <dbReference type="ARBA" id="ARBA00044632"/>
    </source>
</evidence>
<comment type="subunit">
    <text evidence="3">Monomer.</text>
</comment>
<dbReference type="Gene3D" id="3.20.190.10">
    <property type="entry name" value="MutM-like, N-terminal"/>
    <property type="match status" value="1"/>
</dbReference>
<evidence type="ECO:0000256" key="8">
    <source>
        <dbReference type="ARBA" id="ARBA00023239"/>
    </source>
</evidence>
<evidence type="ECO:0000256" key="3">
    <source>
        <dbReference type="ARBA" id="ARBA00011245"/>
    </source>
</evidence>
<dbReference type="InterPro" id="IPR035937">
    <property type="entry name" value="FPG_N"/>
</dbReference>
<dbReference type="GO" id="GO:0008270">
    <property type="term" value="F:zinc ion binding"/>
    <property type="evidence" value="ECO:0007669"/>
    <property type="project" value="InterPro"/>
</dbReference>
<dbReference type="PANTHER" id="PTHR22993">
    <property type="entry name" value="FORMAMIDOPYRIMIDINE-DNA GLYCOSYLASE"/>
    <property type="match status" value="1"/>
</dbReference>
<dbReference type="RefSeq" id="WP_307263060.1">
    <property type="nucleotide sequence ID" value="NZ_JAUSVL010000001.1"/>
</dbReference>
<organism evidence="13 14">
    <name type="scientific">Oligosphaera ethanolica</name>
    <dbReference type="NCBI Taxonomy" id="760260"/>
    <lineage>
        <taxon>Bacteria</taxon>
        <taxon>Pseudomonadati</taxon>
        <taxon>Lentisphaerota</taxon>
        <taxon>Oligosphaeria</taxon>
        <taxon>Oligosphaerales</taxon>
        <taxon>Oligosphaeraceae</taxon>
        <taxon>Oligosphaera</taxon>
    </lineage>
</organism>
<dbReference type="AlphaFoldDB" id="A0AAE3VI41"/>
<protein>
    <submittedName>
        <fullName evidence="13">Formamidopyrimidine-DNA glycosylase</fullName>
        <ecNumber evidence="13">3.2.2.23</ecNumber>
        <ecNumber evidence="13">4.2.99.18</ecNumber>
    </submittedName>
</protein>
<name>A0AAE3VI41_9BACT</name>
<evidence type="ECO:0000313" key="13">
    <source>
        <dbReference type="EMBL" id="MDQ0290957.1"/>
    </source>
</evidence>
<dbReference type="InterPro" id="IPR010979">
    <property type="entry name" value="Ribosomal_uS13-like_H2TH"/>
</dbReference>
<dbReference type="GO" id="GO:0034039">
    <property type="term" value="F:8-oxo-7,8-dihydroguanine DNA N-glycosylase activity"/>
    <property type="evidence" value="ECO:0007669"/>
    <property type="project" value="TreeGrafter"/>
</dbReference>
<dbReference type="Pfam" id="PF01149">
    <property type="entry name" value="Fapy_DNA_glyco"/>
    <property type="match status" value="1"/>
</dbReference>
<dbReference type="NCBIfam" id="NF002211">
    <property type="entry name" value="PRK01103.1"/>
    <property type="match status" value="1"/>
</dbReference>
<keyword evidence="10 13" id="KW-0326">Glycosidase</keyword>
<dbReference type="EC" id="3.2.2.23" evidence="13"/>
<keyword evidence="9" id="KW-0511">Multifunctional enzyme</keyword>
<evidence type="ECO:0000256" key="6">
    <source>
        <dbReference type="ARBA" id="ARBA00023125"/>
    </source>
</evidence>
<evidence type="ECO:0000256" key="9">
    <source>
        <dbReference type="ARBA" id="ARBA00023268"/>
    </source>
</evidence>
<accession>A0AAE3VI41</accession>
<dbReference type="SMART" id="SM01232">
    <property type="entry name" value="H2TH"/>
    <property type="match status" value="1"/>
</dbReference>
<comment type="similarity">
    <text evidence="2">Belongs to the FPG family.</text>
</comment>
<dbReference type="EC" id="4.2.99.18" evidence="13"/>
<dbReference type="EMBL" id="JAUSVL010000001">
    <property type="protein sequence ID" value="MDQ0290957.1"/>
    <property type="molecule type" value="Genomic_DNA"/>
</dbReference>
<dbReference type="CDD" id="cd08966">
    <property type="entry name" value="EcFpg-like_N"/>
    <property type="match status" value="1"/>
</dbReference>
<evidence type="ECO:0000256" key="4">
    <source>
        <dbReference type="ARBA" id="ARBA00022763"/>
    </source>
</evidence>
<dbReference type="InterPro" id="IPR020629">
    <property type="entry name" value="FPG_Glyclase"/>
</dbReference>
<dbReference type="GO" id="GO:0006284">
    <property type="term" value="P:base-excision repair"/>
    <property type="evidence" value="ECO:0007669"/>
    <property type="project" value="InterPro"/>
</dbReference>
<dbReference type="NCBIfam" id="TIGR00577">
    <property type="entry name" value="fpg"/>
    <property type="match status" value="1"/>
</dbReference>